<dbReference type="AlphaFoldDB" id="A0A0A5GBD7"/>
<organism evidence="11 12">
    <name type="scientific">Pontibacillus litoralis JSM 072002</name>
    <dbReference type="NCBI Taxonomy" id="1385512"/>
    <lineage>
        <taxon>Bacteria</taxon>
        <taxon>Bacillati</taxon>
        <taxon>Bacillota</taxon>
        <taxon>Bacilli</taxon>
        <taxon>Bacillales</taxon>
        <taxon>Bacillaceae</taxon>
        <taxon>Pontibacillus</taxon>
    </lineage>
</organism>
<keyword evidence="11" id="KW-0282">Flagellum</keyword>
<evidence type="ECO:0000313" key="12">
    <source>
        <dbReference type="Proteomes" id="UP000030401"/>
    </source>
</evidence>
<feature type="transmembrane region" description="Helical" evidence="10">
    <location>
        <begin position="6"/>
        <end position="28"/>
    </location>
</feature>
<keyword evidence="12" id="KW-1185">Reference proteome</keyword>
<evidence type="ECO:0000256" key="3">
    <source>
        <dbReference type="ARBA" id="ARBA00008281"/>
    </source>
</evidence>
<dbReference type="GO" id="GO:0006935">
    <property type="term" value="P:chemotaxis"/>
    <property type="evidence" value="ECO:0007669"/>
    <property type="project" value="UniProtKB-KW"/>
</dbReference>
<reference evidence="11 12" key="1">
    <citation type="submission" date="2013-08" db="EMBL/GenBank/DDBJ databases">
        <authorList>
            <person name="Huang J."/>
            <person name="Wang G."/>
        </authorList>
    </citation>
    <scope>NUCLEOTIDE SEQUENCE [LARGE SCALE GENOMIC DNA]</scope>
    <source>
        <strain evidence="11 12">JSM 072002</strain>
    </source>
</reference>
<keyword evidence="4 10" id="KW-1003">Cell membrane</keyword>
<dbReference type="GO" id="GO:0009425">
    <property type="term" value="C:bacterial-type flagellum basal body"/>
    <property type="evidence" value="ECO:0007669"/>
    <property type="project" value="InterPro"/>
</dbReference>
<evidence type="ECO:0000256" key="5">
    <source>
        <dbReference type="ARBA" id="ARBA00022500"/>
    </source>
</evidence>
<dbReference type="eggNOG" id="COG1580">
    <property type="taxonomic scope" value="Bacteria"/>
</dbReference>
<sequence length="137" mass="15378">MNSKIFKTMVITLVIISIVGIVALILVLNTGGDDKKPTIDEQVENSIDTDEITTDLNDGGFVRIQFKIVTDSKEAKEELEKRSFQLNNIVIKELSKKDQEQFKTGIGNLESTLQTRLNEVMTEGKVTDVYTTQKVLQ</sequence>
<dbReference type="GO" id="GO:0005886">
    <property type="term" value="C:plasma membrane"/>
    <property type="evidence" value="ECO:0007669"/>
    <property type="project" value="UniProtKB-SubCell"/>
</dbReference>
<gene>
    <name evidence="11" type="ORF">N784_07175</name>
</gene>
<dbReference type="InterPro" id="IPR005503">
    <property type="entry name" value="FliL"/>
</dbReference>
<keyword evidence="8 10" id="KW-1133">Transmembrane helix</keyword>
<dbReference type="GO" id="GO:0071978">
    <property type="term" value="P:bacterial-type flagellum-dependent swarming motility"/>
    <property type="evidence" value="ECO:0007669"/>
    <property type="project" value="TreeGrafter"/>
</dbReference>
<proteinExistence type="inferred from homology"/>
<keyword evidence="11" id="KW-0966">Cell projection</keyword>
<evidence type="ECO:0000256" key="8">
    <source>
        <dbReference type="ARBA" id="ARBA00022989"/>
    </source>
</evidence>
<evidence type="ECO:0000256" key="6">
    <source>
        <dbReference type="ARBA" id="ARBA00022692"/>
    </source>
</evidence>
<dbReference type="EMBL" id="AVPG01000002">
    <property type="protein sequence ID" value="KGX88440.1"/>
    <property type="molecule type" value="Genomic_DNA"/>
</dbReference>
<dbReference type="RefSeq" id="WP_232305959.1">
    <property type="nucleotide sequence ID" value="NZ_AVPG01000002.1"/>
</dbReference>
<evidence type="ECO:0000256" key="7">
    <source>
        <dbReference type="ARBA" id="ARBA00022779"/>
    </source>
</evidence>
<comment type="subcellular location">
    <subcellularLocation>
        <location evidence="2">Cell membrane</location>
        <topology evidence="2">Single-pass membrane protein</topology>
    </subcellularLocation>
</comment>
<protein>
    <recommendedName>
        <fullName evidence="10">Flagellar protein FliL</fullName>
    </recommendedName>
</protein>
<accession>A0A0A5GBD7</accession>
<keyword evidence="5 10" id="KW-0145">Chemotaxis</keyword>
<dbReference type="Pfam" id="PF03748">
    <property type="entry name" value="FliL"/>
    <property type="match status" value="1"/>
</dbReference>
<evidence type="ECO:0000256" key="10">
    <source>
        <dbReference type="RuleBase" id="RU364125"/>
    </source>
</evidence>
<keyword evidence="11" id="KW-0969">Cilium</keyword>
<evidence type="ECO:0000313" key="11">
    <source>
        <dbReference type="EMBL" id="KGX88440.1"/>
    </source>
</evidence>
<dbReference type="NCBIfam" id="NF005826">
    <property type="entry name" value="PRK07718.1"/>
    <property type="match status" value="1"/>
</dbReference>
<dbReference type="STRING" id="1385512.N784_07175"/>
<keyword evidence="7 10" id="KW-0283">Flagellar rotation</keyword>
<comment type="similarity">
    <text evidence="3 10">Belongs to the FliL family.</text>
</comment>
<keyword evidence="9 10" id="KW-0472">Membrane</keyword>
<evidence type="ECO:0000256" key="9">
    <source>
        <dbReference type="ARBA" id="ARBA00023136"/>
    </source>
</evidence>
<comment type="caution">
    <text evidence="11">The sequence shown here is derived from an EMBL/GenBank/DDBJ whole genome shotgun (WGS) entry which is preliminary data.</text>
</comment>
<evidence type="ECO:0000256" key="4">
    <source>
        <dbReference type="ARBA" id="ARBA00022475"/>
    </source>
</evidence>
<dbReference type="Proteomes" id="UP000030401">
    <property type="component" value="Unassembled WGS sequence"/>
</dbReference>
<evidence type="ECO:0000256" key="1">
    <source>
        <dbReference type="ARBA" id="ARBA00002254"/>
    </source>
</evidence>
<comment type="function">
    <text evidence="1 10">Controls the rotational direction of flagella during chemotaxis.</text>
</comment>
<keyword evidence="6 10" id="KW-0812">Transmembrane</keyword>
<dbReference type="PANTHER" id="PTHR35091">
    <property type="entry name" value="FLAGELLAR PROTEIN FLIL"/>
    <property type="match status" value="1"/>
</dbReference>
<evidence type="ECO:0000256" key="2">
    <source>
        <dbReference type="ARBA" id="ARBA00004162"/>
    </source>
</evidence>
<dbReference type="PANTHER" id="PTHR35091:SF2">
    <property type="entry name" value="FLAGELLAR PROTEIN FLIL"/>
    <property type="match status" value="1"/>
</dbReference>
<name>A0A0A5GBD7_9BACI</name>